<keyword evidence="3" id="KW-1185">Reference proteome</keyword>
<protein>
    <submittedName>
        <fullName evidence="2">Uncharacterized protein</fullName>
    </submittedName>
</protein>
<organism evidence="2 3">
    <name type="scientific">[Candida] anglica</name>
    <dbReference type="NCBI Taxonomy" id="148631"/>
    <lineage>
        <taxon>Eukaryota</taxon>
        <taxon>Fungi</taxon>
        <taxon>Dikarya</taxon>
        <taxon>Ascomycota</taxon>
        <taxon>Saccharomycotina</taxon>
        <taxon>Pichiomycetes</taxon>
        <taxon>Debaryomycetaceae</taxon>
        <taxon>Kurtzmaniella</taxon>
    </lineage>
</organism>
<feature type="region of interest" description="Disordered" evidence="1">
    <location>
        <begin position="1"/>
        <end position="34"/>
    </location>
</feature>
<proteinExistence type="predicted"/>
<accession>A0ABP0EFK1</accession>
<reference evidence="2 3" key="1">
    <citation type="submission" date="2024-01" db="EMBL/GenBank/DDBJ databases">
        <authorList>
            <consortium name="Genoscope - CEA"/>
            <person name="William W."/>
        </authorList>
    </citation>
    <scope>NUCLEOTIDE SEQUENCE [LARGE SCALE GENOMIC DNA]</scope>
    <source>
        <strain evidence="2 3">29B2s-10</strain>
    </source>
</reference>
<evidence type="ECO:0000256" key="1">
    <source>
        <dbReference type="SAM" id="MobiDB-lite"/>
    </source>
</evidence>
<dbReference type="Proteomes" id="UP001497600">
    <property type="component" value="Chromosome E"/>
</dbReference>
<evidence type="ECO:0000313" key="2">
    <source>
        <dbReference type="EMBL" id="CAK7908449.1"/>
    </source>
</evidence>
<feature type="compositionally biased region" description="Gly residues" evidence="1">
    <location>
        <begin position="18"/>
        <end position="28"/>
    </location>
</feature>
<dbReference type="EMBL" id="OZ004257">
    <property type="protein sequence ID" value="CAK7908449.1"/>
    <property type="molecule type" value="Genomic_DNA"/>
</dbReference>
<feature type="compositionally biased region" description="Polar residues" evidence="1">
    <location>
        <begin position="1"/>
        <end position="14"/>
    </location>
</feature>
<gene>
    <name evidence="2" type="ORF">CAAN4_E10308</name>
</gene>
<evidence type="ECO:0000313" key="3">
    <source>
        <dbReference type="Proteomes" id="UP001497600"/>
    </source>
</evidence>
<sequence>MSSYSDDVQMMSPTSSRGGSGGGGGGGALNQSSRNLYKSSSNISIASTTSDYQNLPVISPYGDRDISPDLSNVNVSESFSRPLSRNSNTSCLSTTATKDGIEGKRLHRHGPTSYSNNILTNMAQNNLYSSSAGSDMSAAALPVAIPLAGRTPIRPIPVQAPLPVDITPTSSITTTSPPGDQLNAENIELHNSIFRKQVGSHLDSEFQSNSNYSQGSIKTTAAEFDGDTGGNNSFVAIPPEPPITLKEKINLLDTSVVERQDNF</sequence>
<name>A0ABP0EFK1_9ASCO</name>